<dbReference type="EMBL" id="UINC01161397">
    <property type="protein sequence ID" value="SVD60560.1"/>
    <property type="molecule type" value="Genomic_DNA"/>
</dbReference>
<protein>
    <recommendedName>
        <fullName evidence="1">Glycosyltransferase 2-like domain-containing protein</fullName>
    </recommendedName>
</protein>
<gene>
    <name evidence="2" type="ORF">METZ01_LOCUS413414</name>
</gene>
<evidence type="ECO:0000313" key="2">
    <source>
        <dbReference type="EMBL" id="SVD60560.1"/>
    </source>
</evidence>
<accession>A0A382WPN7</accession>
<organism evidence="2">
    <name type="scientific">marine metagenome</name>
    <dbReference type="NCBI Taxonomy" id="408172"/>
    <lineage>
        <taxon>unclassified sequences</taxon>
        <taxon>metagenomes</taxon>
        <taxon>ecological metagenomes</taxon>
    </lineage>
</organism>
<proteinExistence type="predicted"/>
<dbReference type="Gene3D" id="3.90.550.10">
    <property type="entry name" value="Spore Coat Polysaccharide Biosynthesis Protein SpsA, Chain A"/>
    <property type="match status" value="1"/>
</dbReference>
<dbReference type="Pfam" id="PF00535">
    <property type="entry name" value="Glycos_transf_2"/>
    <property type="match status" value="1"/>
</dbReference>
<dbReference type="AlphaFoldDB" id="A0A382WPN7"/>
<reference evidence="2" key="1">
    <citation type="submission" date="2018-05" db="EMBL/GenBank/DDBJ databases">
        <authorList>
            <person name="Lanie J.A."/>
            <person name="Ng W.-L."/>
            <person name="Kazmierczak K.M."/>
            <person name="Andrzejewski T.M."/>
            <person name="Davidsen T.M."/>
            <person name="Wayne K.J."/>
            <person name="Tettelin H."/>
            <person name="Glass J.I."/>
            <person name="Rusch D."/>
            <person name="Podicherti R."/>
            <person name="Tsui H.-C.T."/>
            <person name="Winkler M.E."/>
        </authorList>
    </citation>
    <scope>NUCLEOTIDE SEQUENCE</scope>
</reference>
<dbReference type="InterPro" id="IPR029044">
    <property type="entry name" value="Nucleotide-diphossugar_trans"/>
</dbReference>
<dbReference type="InterPro" id="IPR001173">
    <property type="entry name" value="Glyco_trans_2-like"/>
</dbReference>
<dbReference type="SUPFAM" id="SSF53448">
    <property type="entry name" value="Nucleotide-diphospho-sugar transferases"/>
    <property type="match status" value="1"/>
</dbReference>
<name>A0A382WPN7_9ZZZZ</name>
<dbReference type="CDD" id="cd04179">
    <property type="entry name" value="DPM_DPG-synthase_like"/>
    <property type="match status" value="1"/>
</dbReference>
<evidence type="ECO:0000259" key="1">
    <source>
        <dbReference type="Pfam" id="PF00535"/>
    </source>
</evidence>
<dbReference type="PANTHER" id="PTHR10859">
    <property type="entry name" value="GLYCOSYL TRANSFERASE"/>
    <property type="match status" value="1"/>
</dbReference>
<feature type="domain" description="Glycosyltransferase 2-like" evidence="1">
    <location>
        <begin position="7"/>
        <end position="151"/>
    </location>
</feature>
<sequence length="218" mass="25117">MVIETIPDYIDRIVIIDDFSDDNTVQIIESIIKDSNRIILLKHDINRGVGGSIETGYIWARDNDMDVAVVMAGDGQMDPDDLPKLLDIVVDEKVDYAKGNRLFTGEAFNKIPKIRYFGNSILSLFTKIASGYWHIADSQCGYTAINRNVLEIIDWSRMYKRYGQPNQLLVMLNIMNFRVRDVPVRPIYGIGEKSGIKLRKVIFTMSYLLLKNFLWRMK</sequence>
<dbReference type="PANTHER" id="PTHR10859:SF105">
    <property type="entry name" value="DOLICHYL-PHOSPHATE BETA-D-MANNOSYLTRANSFERASE"/>
    <property type="match status" value="1"/>
</dbReference>
<feature type="non-terminal residue" evidence="2">
    <location>
        <position position="218"/>
    </location>
</feature>
<dbReference type="GO" id="GO:0006487">
    <property type="term" value="P:protein N-linked glycosylation"/>
    <property type="evidence" value="ECO:0007669"/>
    <property type="project" value="TreeGrafter"/>
</dbReference>